<feature type="compositionally biased region" description="Low complexity" evidence="1">
    <location>
        <begin position="26"/>
        <end position="45"/>
    </location>
</feature>
<sequence>MSGLINDKFHTSSTTSPNTPKPPNTSNPSQPRTTTPRTTPRTAPRSPHENYLGKNGFTETPTTEGQKLEIHQHAVDILRYCGVGLPSVETIMNTDWVKPKPRPKPESSTSTSESIQKDIDDLRKRHITILSKLYDLNSSAYLDDIEDRYRSRNAVLDEDPRVWLGREVRKDINTYTQDELNSMIESSNAQKVSFVLSFFPRGGIISQKITFSAFFSLHVTSLSSQKKKELYAKTYPYPFSPTAPTPTHFPSISRHNYYYCKQLIELQRRKLLSSFGDEGQVGRQWGEEKGRKQREEEQLERKRKREKEEGEEGLRRGEVYNRQWREEEIRRQGQVEKDRSERLQRSEKSEKAFPLTIEEFDSKPKDFKNLIAKFLDGGTLQEKQLKTNNWTWEEVKPLMKIYGKDDKFRSRIITMVMMMPKSISSDPRRKIP</sequence>
<keyword evidence="3" id="KW-1185">Reference proteome</keyword>
<feature type="compositionally biased region" description="Basic and acidic residues" evidence="1">
    <location>
        <begin position="285"/>
        <end position="314"/>
    </location>
</feature>
<evidence type="ECO:0000256" key="1">
    <source>
        <dbReference type="SAM" id="MobiDB-lite"/>
    </source>
</evidence>
<feature type="region of interest" description="Disordered" evidence="1">
    <location>
        <begin position="280"/>
        <end position="314"/>
    </location>
</feature>
<feature type="region of interest" description="Disordered" evidence="1">
    <location>
        <begin position="1"/>
        <end position="61"/>
    </location>
</feature>
<reference evidence="2" key="1">
    <citation type="submission" date="2022-08" db="EMBL/GenBank/DDBJ databases">
        <title>A Global Phylogenomic Analysis of the Shiitake Genus Lentinula.</title>
        <authorList>
            <consortium name="DOE Joint Genome Institute"/>
            <person name="Sierra-Patev S."/>
            <person name="Min B."/>
            <person name="Naranjo-Ortiz M."/>
            <person name="Looney B."/>
            <person name="Konkel Z."/>
            <person name="Slot J.C."/>
            <person name="Sakamoto Y."/>
            <person name="Steenwyk J.L."/>
            <person name="Rokas A."/>
            <person name="Carro J."/>
            <person name="Camarero S."/>
            <person name="Ferreira P."/>
            <person name="Molpeceres G."/>
            <person name="Ruiz-Duenas F.J."/>
            <person name="Serrano A."/>
            <person name="Henrissat B."/>
            <person name="Drula E."/>
            <person name="Hughes K.W."/>
            <person name="Mata J.L."/>
            <person name="Ishikawa N.K."/>
            <person name="Vargas-Isla R."/>
            <person name="Ushijima S."/>
            <person name="Smith C.A."/>
            <person name="Ahrendt S."/>
            <person name="Andreopoulos W."/>
            <person name="He G."/>
            <person name="Labutti K."/>
            <person name="Lipzen A."/>
            <person name="Ng V."/>
            <person name="Riley R."/>
            <person name="Sandor L."/>
            <person name="Barry K."/>
            <person name="Martinez A.T."/>
            <person name="Xiao Y."/>
            <person name="Gibbons J.G."/>
            <person name="Terashima K."/>
            <person name="Grigoriev I.V."/>
            <person name="Hibbett D.S."/>
        </authorList>
    </citation>
    <scope>NUCLEOTIDE SEQUENCE</scope>
    <source>
        <strain evidence="2">JLM2183</strain>
    </source>
</reference>
<feature type="region of interest" description="Disordered" evidence="1">
    <location>
        <begin position="94"/>
        <end position="116"/>
    </location>
</feature>
<dbReference type="Proteomes" id="UP001150266">
    <property type="component" value="Unassembled WGS sequence"/>
</dbReference>
<dbReference type="EMBL" id="JAOTPV010000024">
    <property type="protein sequence ID" value="KAJ4470912.1"/>
    <property type="molecule type" value="Genomic_DNA"/>
</dbReference>
<dbReference type="AlphaFoldDB" id="A0A9W9A0R1"/>
<proteinExistence type="predicted"/>
<protein>
    <submittedName>
        <fullName evidence="2">Uncharacterized protein</fullName>
    </submittedName>
</protein>
<name>A0A9W9A0R1_9AGAR</name>
<gene>
    <name evidence="2" type="ORF">J3R30DRAFT_1137744</name>
</gene>
<organism evidence="2 3">
    <name type="scientific">Lentinula aciculospora</name>
    <dbReference type="NCBI Taxonomy" id="153920"/>
    <lineage>
        <taxon>Eukaryota</taxon>
        <taxon>Fungi</taxon>
        <taxon>Dikarya</taxon>
        <taxon>Basidiomycota</taxon>
        <taxon>Agaricomycotina</taxon>
        <taxon>Agaricomycetes</taxon>
        <taxon>Agaricomycetidae</taxon>
        <taxon>Agaricales</taxon>
        <taxon>Marasmiineae</taxon>
        <taxon>Omphalotaceae</taxon>
        <taxon>Lentinula</taxon>
    </lineage>
</organism>
<dbReference type="OrthoDB" id="3058840at2759"/>
<evidence type="ECO:0000313" key="2">
    <source>
        <dbReference type="EMBL" id="KAJ4470912.1"/>
    </source>
</evidence>
<comment type="caution">
    <text evidence="2">The sequence shown here is derived from an EMBL/GenBank/DDBJ whole genome shotgun (WGS) entry which is preliminary data.</text>
</comment>
<evidence type="ECO:0000313" key="3">
    <source>
        <dbReference type="Proteomes" id="UP001150266"/>
    </source>
</evidence>
<accession>A0A9W9A0R1</accession>